<dbReference type="InterPro" id="IPR020290">
    <property type="entry name" value="Gp88"/>
</dbReference>
<accession>A0A649VQT7</accession>
<dbReference type="GeneID" id="64869008"/>
<dbReference type="Proteomes" id="UP000422251">
    <property type="component" value="Segment"/>
</dbReference>
<sequence>MVALKRSKDRKVTNAVNVKGTTALIGNSIGLPSGKGFSCPDATSFCSEICYAGKLEKVYKGVSAVLMHNWTLLSNADLEEMVTLLAEMVAEFVKESDKRKARKIFRIHWDGDFFSGTYVAAWARVIRDFPDVQFWAYTRVATAATFLHAQRLDNLSLYFSGDRDNVDTARFLEGKGINIAYVDRTFAEGKAQFPNAVRCPENNGAIALISDKGSACARCGLCVNGRKSVLFSSTKK</sequence>
<protein>
    <recommendedName>
        <fullName evidence="1">Gene product 88 domain-containing protein</fullName>
    </recommendedName>
</protein>
<proteinExistence type="predicted"/>
<dbReference type="Pfam" id="PF17338">
    <property type="entry name" value="GP88"/>
    <property type="match status" value="1"/>
</dbReference>
<name>A0A649VQT7_9CAUD</name>
<evidence type="ECO:0000313" key="3">
    <source>
        <dbReference type="Proteomes" id="UP000422251"/>
    </source>
</evidence>
<organism evidence="2 3">
    <name type="scientific">Mycobacterium phage Blinn1</name>
    <dbReference type="NCBI Taxonomy" id="2656562"/>
    <lineage>
        <taxon>Viruses</taxon>
        <taxon>Duplodnaviria</taxon>
        <taxon>Heunggongvirae</taxon>
        <taxon>Uroviricota</taxon>
        <taxon>Caudoviricetes</taxon>
        <taxon>Gladiatorvirus</taxon>
        <taxon>Gladiatorvirus blinn1</taxon>
    </lineage>
</organism>
<evidence type="ECO:0000259" key="1">
    <source>
        <dbReference type="Pfam" id="PF17338"/>
    </source>
</evidence>
<evidence type="ECO:0000313" key="2">
    <source>
        <dbReference type="EMBL" id="QGJ94857.1"/>
    </source>
</evidence>
<gene>
    <name evidence="2" type="primary">97</name>
    <name evidence="2" type="ORF">SEA_BLINN1_97</name>
</gene>
<feature type="domain" description="Gene product 88" evidence="1">
    <location>
        <begin position="3"/>
        <end position="224"/>
    </location>
</feature>
<dbReference type="KEGG" id="vg:64869008"/>
<dbReference type="RefSeq" id="YP_010061133.1">
    <property type="nucleotide sequence ID" value="NC_054779.1"/>
</dbReference>
<keyword evidence="3" id="KW-1185">Reference proteome</keyword>
<reference evidence="2 3" key="1">
    <citation type="submission" date="2019-10" db="EMBL/GenBank/DDBJ databases">
        <authorList>
            <person name="Riley H.L."/>
            <person name="Garlena R.A."/>
            <person name="Russell D.A."/>
            <person name="Pope W.H."/>
            <person name="Jacobs-Sera D."/>
            <person name="Hatfull G.F."/>
        </authorList>
    </citation>
    <scope>NUCLEOTIDE SEQUENCE [LARGE SCALE GENOMIC DNA]</scope>
</reference>
<dbReference type="EMBL" id="MN586039">
    <property type="protein sequence ID" value="QGJ94857.1"/>
    <property type="molecule type" value="Genomic_DNA"/>
</dbReference>